<dbReference type="RefSeq" id="WP_021096931.1">
    <property type="nucleotide sequence ID" value="NZ_KE557320.1"/>
</dbReference>
<dbReference type="STRING" id="1123069.ruthe_00828"/>
<evidence type="ECO:0000313" key="1">
    <source>
        <dbReference type="EMBL" id="EPX87157.1"/>
    </source>
</evidence>
<dbReference type="Gene3D" id="3.30.420.40">
    <property type="match status" value="1"/>
</dbReference>
<keyword evidence="2" id="KW-1185">Reference proteome</keyword>
<comment type="caution">
    <text evidence="1">The sequence shown here is derived from an EMBL/GenBank/DDBJ whole genome shotgun (WGS) entry which is preliminary data.</text>
</comment>
<dbReference type="EMBL" id="AOLV01000009">
    <property type="protein sequence ID" value="EPX87157.1"/>
    <property type="molecule type" value="Genomic_DNA"/>
</dbReference>
<evidence type="ECO:0008006" key="3">
    <source>
        <dbReference type="Google" id="ProtNLM"/>
    </source>
</evidence>
<organism evidence="1 2">
    <name type="scientific">Rubellimicrobium thermophilum DSM 16684</name>
    <dbReference type="NCBI Taxonomy" id="1123069"/>
    <lineage>
        <taxon>Bacteria</taxon>
        <taxon>Pseudomonadati</taxon>
        <taxon>Pseudomonadota</taxon>
        <taxon>Alphaproteobacteria</taxon>
        <taxon>Rhodobacterales</taxon>
        <taxon>Roseobacteraceae</taxon>
        <taxon>Rubellimicrobium</taxon>
    </lineage>
</organism>
<dbReference type="HOGENOM" id="CLU_2540524_0_0_5"/>
<dbReference type="Proteomes" id="UP000015346">
    <property type="component" value="Unassembled WGS sequence"/>
</dbReference>
<dbReference type="AlphaFoldDB" id="S9R5I5"/>
<reference evidence="1 2" key="1">
    <citation type="journal article" date="2013" name="Stand. Genomic Sci.">
        <title>Genome sequence of the reddish-pigmented Rubellimicrobium thermophilum type strain (DSM 16684(T)), a member of the Roseobacter clade.</title>
        <authorList>
            <person name="Fiebig A."/>
            <person name="Riedel T."/>
            <person name="Gronow S."/>
            <person name="Petersen J."/>
            <person name="Klenk H.P."/>
            <person name="Goker M."/>
        </authorList>
    </citation>
    <scope>NUCLEOTIDE SEQUENCE [LARGE SCALE GENOMIC DNA]</scope>
    <source>
        <strain evidence="1 2">DSM 16684</strain>
    </source>
</reference>
<accession>S9R5I5</accession>
<protein>
    <recommendedName>
        <fullName evidence="3">Sugar (Pentulose and hexulose) kinase</fullName>
    </recommendedName>
</protein>
<sequence>MTGLPQELRRVTLGASYGDAFLAAQAIGAADAEAIDRWNPPVGCCDPRPVPAYETHWRIFRALYERTKDLMRLRPGDGGGGTG</sequence>
<proteinExistence type="predicted"/>
<gene>
    <name evidence="1" type="ORF">ruthe_00828</name>
</gene>
<name>S9R5I5_9RHOB</name>
<evidence type="ECO:0000313" key="2">
    <source>
        <dbReference type="Proteomes" id="UP000015346"/>
    </source>
</evidence>